<comment type="caution">
    <text evidence="2">The sequence shown here is derived from an EMBL/GenBank/DDBJ whole genome shotgun (WGS) entry which is preliminary data.</text>
</comment>
<dbReference type="Proteomes" id="UP001458880">
    <property type="component" value="Unassembled WGS sequence"/>
</dbReference>
<dbReference type="EMBL" id="JASPKY010000217">
    <property type="protein sequence ID" value="KAK9719687.1"/>
    <property type="molecule type" value="Genomic_DNA"/>
</dbReference>
<dbReference type="AlphaFoldDB" id="A0AAW1KIF9"/>
<protein>
    <recommendedName>
        <fullName evidence="4">Endonuclease-reverse transcriptase</fullName>
    </recommendedName>
</protein>
<accession>A0AAW1KIF9</accession>
<evidence type="ECO:0000256" key="1">
    <source>
        <dbReference type="SAM" id="Coils"/>
    </source>
</evidence>
<proteinExistence type="predicted"/>
<name>A0AAW1KIF9_POPJA</name>
<keyword evidence="3" id="KW-1185">Reference proteome</keyword>
<sequence>MDIPRKKYSNQIDHVAIDRKFIRCLLDVSAMRGADVGSDHILVRSKFQIKLKATNNKSTLEKRHKLNIQWLTNSPEIQEQYTRELEVQRNKLGDLRQSTVNQIWEKYTTMLNNTATKILGGTQTPIKEWMSKDTWNKIEERKKLKIRILNEGRTHEKRKLEQLYTQKDKQIKKAVRSDKRNFTERILREAEKAAAQILREAEKAAAQNDMRTLYNTTKKLAGKKVSYHRQIRNKEGEILTPNKIEVENTIKRLKNNKATGPGKIHNEQMKAGLDTNAYYKKFGKKKLKL</sequence>
<reference evidence="2 3" key="1">
    <citation type="journal article" date="2024" name="BMC Genomics">
        <title>De novo assembly and annotation of Popillia japonica's genome with initial clues to its potential as an invasive pest.</title>
        <authorList>
            <person name="Cucini C."/>
            <person name="Boschi S."/>
            <person name="Funari R."/>
            <person name="Cardaioli E."/>
            <person name="Iannotti N."/>
            <person name="Marturano G."/>
            <person name="Paoli F."/>
            <person name="Bruttini M."/>
            <person name="Carapelli A."/>
            <person name="Frati F."/>
            <person name="Nardi F."/>
        </authorList>
    </citation>
    <scope>NUCLEOTIDE SEQUENCE [LARGE SCALE GENOMIC DNA]</scope>
    <source>
        <strain evidence="2">DMR45628</strain>
    </source>
</reference>
<evidence type="ECO:0000313" key="2">
    <source>
        <dbReference type="EMBL" id="KAK9719687.1"/>
    </source>
</evidence>
<feature type="coiled-coil region" evidence="1">
    <location>
        <begin position="180"/>
        <end position="207"/>
    </location>
</feature>
<keyword evidence="1" id="KW-0175">Coiled coil</keyword>
<gene>
    <name evidence="2" type="ORF">QE152_g22542</name>
</gene>
<evidence type="ECO:0008006" key="4">
    <source>
        <dbReference type="Google" id="ProtNLM"/>
    </source>
</evidence>
<evidence type="ECO:0000313" key="3">
    <source>
        <dbReference type="Proteomes" id="UP001458880"/>
    </source>
</evidence>
<organism evidence="2 3">
    <name type="scientific">Popillia japonica</name>
    <name type="common">Japanese beetle</name>
    <dbReference type="NCBI Taxonomy" id="7064"/>
    <lineage>
        <taxon>Eukaryota</taxon>
        <taxon>Metazoa</taxon>
        <taxon>Ecdysozoa</taxon>
        <taxon>Arthropoda</taxon>
        <taxon>Hexapoda</taxon>
        <taxon>Insecta</taxon>
        <taxon>Pterygota</taxon>
        <taxon>Neoptera</taxon>
        <taxon>Endopterygota</taxon>
        <taxon>Coleoptera</taxon>
        <taxon>Polyphaga</taxon>
        <taxon>Scarabaeiformia</taxon>
        <taxon>Scarabaeidae</taxon>
        <taxon>Rutelinae</taxon>
        <taxon>Popillia</taxon>
    </lineage>
</organism>